<accession>A0A2T7BDM0</accession>
<evidence type="ECO:0000313" key="17">
    <source>
        <dbReference type="EMBL" id="PUZ23194.1"/>
    </source>
</evidence>
<dbReference type="SMART" id="SM00863">
    <property type="entry name" value="tRNA_SAD"/>
    <property type="match status" value="1"/>
</dbReference>
<dbReference type="CDD" id="cd00860">
    <property type="entry name" value="ThrRS_anticodon"/>
    <property type="match status" value="1"/>
</dbReference>
<feature type="domain" description="TGS" evidence="16">
    <location>
        <begin position="1"/>
        <end position="61"/>
    </location>
</feature>
<evidence type="ECO:0000256" key="6">
    <source>
        <dbReference type="ARBA" id="ARBA00022741"/>
    </source>
</evidence>
<dbReference type="GO" id="GO:0046872">
    <property type="term" value="F:metal ion binding"/>
    <property type="evidence" value="ECO:0007669"/>
    <property type="project" value="UniProtKB-KW"/>
</dbReference>
<dbReference type="InterPro" id="IPR036621">
    <property type="entry name" value="Anticodon-bd_dom_sf"/>
</dbReference>
<keyword evidence="6 13" id="KW-0547">Nucleotide-binding</keyword>
<keyword evidence="14" id="KW-0175">Coiled coil</keyword>
<dbReference type="InterPro" id="IPR002320">
    <property type="entry name" value="Thr-tRNA-ligase_IIa"/>
</dbReference>
<dbReference type="Gene3D" id="3.30.930.10">
    <property type="entry name" value="Bira Bifunctional Protein, Domain 2"/>
    <property type="match status" value="1"/>
</dbReference>
<dbReference type="InterPro" id="IPR004095">
    <property type="entry name" value="TGS"/>
</dbReference>
<keyword evidence="18" id="KW-1185">Reference proteome</keyword>
<keyword evidence="5 13" id="KW-0479">Metal-binding</keyword>
<comment type="caution">
    <text evidence="13">Lacks conserved residue(s) required for the propagation of feature annotation.</text>
</comment>
<dbReference type="PANTHER" id="PTHR11451">
    <property type="entry name" value="THREONINE-TRNA LIGASE"/>
    <property type="match status" value="1"/>
</dbReference>
<dbReference type="GO" id="GO:0004829">
    <property type="term" value="F:threonine-tRNA ligase activity"/>
    <property type="evidence" value="ECO:0007669"/>
    <property type="project" value="UniProtKB-UniRule"/>
</dbReference>
<dbReference type="InterPro" id="IPR006195">
    <property type="entry name" value="aa-tRNA-synth_II"/>
</dbReference>
<dbReference type="PANTHER" id="PTHR11451:SF44">
    <property type="entry name" value="THREONINE--TRNA LIGASE, CHLOROPLASTIC_MITOCHONDRIAL 2"/>
    <property type="match status" value="1"/>
</dbReference>
<dbReference type="InterPro" id="IPR002314">
    <property type="entry name" value="aa-tRNA-synt_IIb"/>
</dbReference>
<feature type="coiled-coil region" evidence="14">
    <location>
        <begin position="111"/>
        <end position="138"/>
    </location>
</feature>
<dbReference type="OrthoDB" id="9802304at2"/>
<evidence type="ECO:0000256" key="11">
    <source>
        <dbReference type="ARBA" id="ARBA00023146"/>
    </source>
</evidence>
<keyword evidence="3 13" id="KW-0820">tRNA-binding</keyword>
<evidence type="ECO:0000256" key="7">
    <source>
        <dbReference type="ARBA" id="ARBA00022833"/>
    </source>
</evidence>
<dbReference type="Pfam" id="PF07973">
    <property type="entry name" value="tRNA_SAD"/>
    <property type="match status" value="1"/>
</dbReference>
<evidence type="ECO:0000256" key="4">
    <source>
        <dbReference type="ARBA" id="ARBA00022598"/>
    </source>
</evidence>
<dbReference type="Gene3D" id="3.40.50.800">
    <property type="entry name" value="Anticodon-binding domain"/>
    <property type="match status" value="1"/>
</dbReference>
<comment type="catalytic activity">
    <reaction evidence="12 13">
        <text>tRNA(Thr) + L-threonine + ATP = L-threonyl-tRNA(Thr) + AMP + diphosphate + H(+)</text>
        <dbReference type="Rhea" id="RHEA:24624"/>
        <dbReference type="Rhea" id="RHEA-COMP:9670"/>
        <dbReference type="Rhea" id="RHEA-COMP:9704"/>
        <dbReference type="ChEBI" id="CHEBI:15378"/>
        <dbReference type="ChEBI" id="CHEBI:30616"/>
        <dbReference type="ChEBI" id="CHEBI:33019"/>
        <dbReference type="ChEBI" id="CHEBI:57926"/>
        <dbReference type="ChEBI" id="CHEBI:78442"/>
        <dbReference type="ChEBI" id="CHEBI:78534"/>
        <dbReference type="ChEBI" id="CHEBI:456215"/>
        <dbReference type="EC" id="6.1.1.3"/>
    </reaction>
</comment>
<keyword evidence="9 13" id="KW-0694">RNA-binding</keyword>
<dbReference type="InterPro" id="IPR047246">
    <property type="entry name" value="ThrRS_anticodon"/>
</dbReference>
<dbReference type="Proteomes" id="UP000244450">
    <property type="component" value="Unassembled WGS sequence"/>
</dbReference>
<feature type="binding site" evidence="13">
    <location>
        <position position="337"/>
    </location>
    <ligand>
        <name>Zn(2+)</name>
        <dbReference type="ChEBI" id="CHEBI:29105"/>
        <note>catalytic</note>
    </ligand>
</feature>
<protein>
    <recommendedName>
        <fullName evidence="13">Threonine--tRNA ligase</fullName>
        <ecNumber evidence="13">6.1.1.3</ecNumber>
    </recommendedName>
    <alternativeName>
        <fullName evidence="13">Threonyl-tRNA synthetase</fullName>
        <shortName evidence="13">ThrRS</shortName>
    </alternativeName>
</protein>
<evidence type="ECO:0000256" key="10">
    <source>
        <dbReference type="ARBA" id="ARBA00022917"/>
    </source>
</evidence>
<name>A0A2T7BDM0_9BACT</name>
<dbReference type="GO" id="GO:0006435">
    <property type="term" value="P:threonyl-tRNA aminoacylation"/>
    <property type="evidence" value="ECO:0007669"/>
    <property type="project" value="UniProtKB-UniRule"/>
</dbReference>
<dbReference type="Gene3D" id="3.10.20.30">
    <property type="match status" value="1"/>
</dbReference>
<keyword evidence="2 13" id="KW-0963">Cytoplasm</keyword>
<evidence type="ECO:0000313" key="18">
    <source>
        <dbReference type="Proteomes" id="UP000244450"/>
    </source>
</evidence>
<keyword evidence="7 13" id="KW-0862">Zinc</keyword>
<dbReference type="FunFam" id="3.30.980.10:FF:000005">
    <property type="entry name" value="Threonyl-tRNA synthetase, mitochondrial"/>
    <property type="match status" value="1"/>
</dbReference>
<dbReference type="HAMAP" id="MF_00184">
    <property type="entry name" value="Thr_tRNA_synth"/>
    <property type="match status" value="1"/>
</dbReference>
<dbReference type="NCBIfam" id="TIGR00418">
    <property type="entry name" value="thrS"/>
    <property type="match status" value="1"/>
</dbReference>
<dbReference type="SUPFAM" id="SSF55681">
    <property type="entry name" value="Class II aaRS and biotin synthetases"/>
    <property type="match status" value="1"/>
</dbReference>
<dbReference type="EC" id="6.1.1.3" evidence="13"/>
<dbReference type="GO" id="GO:0000049">
    <property type="term" value="F:tRNA binding"/>
    <property type="evidence" value="ECO:0007669"/>
    <property type="project" value="UniProtKB-KW"/>
</dbReference>
<evidence type="ECO:0000256" key="13">
    <source>
        <dbReference type="HAMAP-Rule" id="MF_00184"/>
    </source>
</evidence>
<dbReference type="InterPro" id="IPR033728">
    <property type="entry name" value="ThrRS_core"/>
</dbReference>
<dbReference type="GO" id="GO:0005524">
    <property type="term" value="F:ATP binding"/>
    <property type="evidence" value="ECO:0007669"/>
    <property type="project" value="UniProtKB-UniRule"/>
</dbReference>
<comment type="similarity">
    <text evidence="1 13">Belongs to the class-II aminoacyl-tRNA synthetase family.</text>
</comment>
<evidence type="ECO:0000256" key="8">
    <source>
        <dbReference type="ARBA" id="ARBA00022840"/>
    </source>
</evidence>
<dbReference type="SUPFAM" id="SSF52954">
    <property type="entry name" value="Class II aaRS ABD-related"/>
    <property type="match status" value="1"/>
</dbReference>
<keyword evidence="11 13" id="KW-0030">Aminoacyl-tRNA synthetase</keyword>
<evidence type="ECO:0000259" key="15">
    <source>
        <dbReference type="PROSITE" id="PS50862"/>
    </source>
</evidence>
<dbReference type="CDD" id="cd00771">
    <property type="entry name" value="ThrRS_core"/>
    <property type="match status" value="1"/>
</dbReference>
<comment type="caution">
    <text evidence="17">The sequence shown here is derived from an EMBL/GenBank/DDBJ whole genome shotgun (WGS) entry which is preliminary data.</text>
</comment>
<dbReference type="InterPro" id="IPR004154">
    <property type="entry name" value="Anticodon-bd"/>
</dbReference>
<comment type="subcellular location">
    <subcellularLocation>
        <location evidence="13">Cytoplasm</location>
    </subcellularLocation>
</comment>
<dbReference type="InterPro" id="IPR045864">
    <property type="entry name" value="aa-tRNA-synth_II/BPL/LPL"/>
</dbReference>
<dbReference type="Gene3D" id="3.30.54.20">
    <property type="match status" value="1"/>
</dbReference>
<keyword evidence="4 13" id="KW-0436">Ligase</keyword>
<evidence type="ECO:0000256" key="3">
    <source>
        <dbReference type="ARBA" id="ARBA00022555"/>
    </source>
</evidence>
<organism evidence="17 18">
    <name type="scientific">Chitinophaga parva</name>
    <dbReference type="NCBI Taxonomy" id="2169414"/>
    <lineage>
        <taxon>Bacteria</taxon>
        <taxon>Pseudomonadati</taxon>
        <taxon>Bacteroidota</taxon>
        <taxon>Chitinophagia</taxon>
        <taxon>Chitinophagales</taxon>
        <taxon>Chitinophagaceae</taxon>
        <taxon>Chitinophaga</taxon>
    </lineage>
</organism>
<dbReference type="SUPFAM" id="SSF55186">
    <property type="entry name" value="ThrRS/AlaRS common domain"/>
    <property type="match status" value="1"/>
</dbReference>
<dbReference type="EMBL" id="QCYK01000003">
    <property type="protein sequence ID" value="PUZ23194.1"/>
    <property type="molecule type" value="Genomic_DNA"/>
</dbReference>
<keyword evidence="10 13" id="KW-0648">Protein biosynthesis</keyword>
<dbReference type="GO" id="GO:0005737">
    <property type="term" value="C:cytoplasm"/>
    <property type="evidence" value="ECO:0007669"/>
    <property type="project" value="UniProtKB-SubCell"/>
</dbReference>
<reference evidence="17 18" key="1">
    <citation type="submission" date="2018-04" db="EMBL/GenBank/DDBJ databases">
        <title>Chitinophaga fuyangensis sp. nov., isolated from soil in a chemical factory.</title>
        <authorList>
            <person name="Chen K."/>
        </authorList>
    </citation>
    <scope>NUCLEOTIDE SEQUENCE [LARGE SCALE GENOMIC DNA]</scope>
    <source>
        <strain evidence="17 18">LY-1</strain>
    </source>
</reference>
<dbReference type="InterPro" id="IPR018163">
    <property type="entry name" value="Thr/Ala-tRNA-synth_IIc_edit"/>
</dbReference>
<dbReference type="CDD" id="cd01667">
    <property type="entry name" value="TGS_ThrRS"/>
    <property type="match status" value="1"/>
</dbReference>
<evidence type="ECO:0000256" key="9">
    <source>
        <dbReference type="ARBA" id="ARBA00022884"/>
    </source>
</evidence>
<comment type="cofactor">
    <cofactor evidence="13">
        <name>Zn(2+)</name>
        <dbReference type="ChEBI" id="CHEBI:29105"/>
    </cofactor>
    <text evidence="13">Binds 1 zinc ion per subunit.</text>
</comment>
<dbReference type="InterPro" id="IPR012676">
    <property type="entry name" value="TGS-like"/>
</dbReference>
<evidence type="ECO:0000256" key="2">
    <source>
        <dbReference type="ARBA" id="ARBA00022490"/>
    </source>
</evidence>
<dbReference type="Gene3D" id="3.30.980.10">
    <property type="entry name" value="Threonyl-trna Synthetase, Chain A, domain 2"/>
    <property type="match status" value="1"/>
</dbReference>
<dbReference type="Pfam" id="PF02824">
    <property type="entry name" value="TGS"/>
    <property type="match status" value="1"/>
</dbReference>
<evidence type="ECO:0000256" key="5">
    <source>
        <dbReference type="ARBA" id="ARBA00022723"/>
    </source>
</evidence>
<evidence type="ECO:0000256" key="14">
    <source>
        <dbReference type="SAM" id="Coils"/>
    </source>
</evidence>
<dbReference type="FunFam" id="3.30.930.10:FF:000002">
    <property type="entry name" value="Threonine--tRNA ligase"/>
    <property type="match status" value="1"/>
</dbReference>
<proteinExistence type="inferred from homology"/>
<evidence type="ECO:0000256" key="12">
    <source>
        <dbReference type="ARBA" id="ARBA00049515"/>
    </source>
</evidence>
<feature type="binding site" evidence="13">
    <location>
        <position position="388"/>
    </location>
    <ligand>
        <name>Zn(2+)</name>
        <dbReference type="ChEBI" id="CHEBI:29105"/>
        <note>catalytic</note>
    </ligand>
</feature>
<dbReference type="AlphaFoldDB" id="A0A2T7BDM0"/>
<dbReference type="FunFam" id="3.10.20.30:FF:000005">
    <property type="entry name" value="Threonine--tRNA ligase"/>
    <property type="match status" value="1"/>
</dbReference>
<comment type="subunit">
    <text evidence="13">Homodimer.</text>
</comment>
<dbReference type="Pfam" id="PF00587">
    <property type="entry name" value="tRNA-synt_2b"/>
    <property type="match status" value="1"/>
</dbReference>
<dbReference type="InterPro" id="IPR012947">
    <property type="entry name" value="tRNA_SAD"/>
</dbReference>
<feature type="domain" description="Aminoacyl-transfer RNA synthetases class-II family profile" evidence="15">
    <location>
        <begin position="242"/>
        <end position="541"/>
    </location>
</feature>
<dbReference type="Pfam" id="PF03129">
    <property type="entry name" value="HGTP_anticodon"/>
    <property type="match status" value="1"/>
</dbReference>
<keyword evidence="8 13" id="KW-0067">ATP-binding</keyword>
<evidence type="ECO:0000259" key="16">
    <source>
        <dbReference type="PROSITE" id="PS51880"/>
    </source>
</evidence>
<dbReference type="PROSITE" id="PS51880">
    <property type="entry name" value="TGS"/>
    <property type="match status" value="1"/>
</dbReference>
<dbReference type="SUPFAM" id="SSF81271">
    <property type="entry name" value="TGS-like"/>
    <property type="match status" value="1"/>
</dbReference>
<feature type="binding site" evidence="13">
    <location>
        <position position="518"/>
    </location>
    <ligand>
        <name>Zn(2+)</name>
        <dbReference type="ChEBI" id="CHEBI:29105"/>
        <note>catalytic</note>
    </ligand>
</feature>
<sequence length="646" mass="73555">MISITFPDGAVRQYEEGVSALDIAKSISEGLARKVLAAKINGEVWDATRPIKTDATLQLLTWDDLEGKSTFWHSSAHLLAEALEAVFPGTKFGIGPAIEKGFYYDIDLGDRQITEEDLRKVEVKMAELAKNNSVYQRKDVAKADAIAYFTEKNDPYKIDLLQNLQDGSITFYTQGNFTDLCRGPHIPNTGFIKAIKLTSIAGAYWRGDEKNKMLTRIYGVTFPNNKELEEHLFLLEEAKKRDHRKLGKELELFTFSEKVGLGLPLWLPKGAMLRERLQSFLQKAQIESGYLPVVTPHIGSKQLYVTSGHYEKYGKDSFQPIHTPEEGEEFLLKPMNCPHHCEIYKASPKSYKDLPVRFAEFGTVYRYEQHGELHGLTRVRGFTQDDAHLFCRPDQVKEEFMKVIDLVLYVFKSLNFTDYTAQISLRHQTDRSKYIGTDENWNLAEQAIITSAAEKGLKTVVEYDEAAFYGPKLDFMVKDALGRKWQLGTIQVDYNLPERFELEYIGADNQRHRPVMLHRAPFGSLERFIAVLIEHVGGKFPLWLTPTQVKILPISDKSQAYAEKVADLLKKSEIRAEIDDRNEKIGKKIRDTELAKVPYMLVLGEKEAAENVVAVRRQSKGDIGTMPLEQFISLIQEEVNSRIAAE</sequence>
<dbReference type="FunFam" id="3.40.50.800:FF:000001">
    <property type="entry name" value="Threonine--tRNA ligase"/>
    <property type="match status" value="1"/>
</dbReference>
<dbReference type="RefSeq" id="WP_108688938.1">
    <property type="nucleotide sequence ID" value="NZ_QCYK01000003.1"/>
</dbReference>
<dbReference type="PROSITE" id="PS50862">
    <property type="entry name" value="AA_TRNA_LIGASE_II"/>
    <property type="match status" value="1"/>
</dbReference>
<gene>
    <name evidence="13" type="primary">thrS</name>
    <name evidence="17" type="ORF">DCC81_22625</name>
</gene>
<dbReference type="InterPro" id="IPR012675">
    <property type="entry name" value="Beta-grasp_dom_sf"/>
</dbReference>
<dbReference type="PRINTS" id="PR01047">
    <property type="entry name" value="TRNASYNTHTHR"/>
</dbReference>
<evidence type="ECO:0000256" key="1">
    <source>
        <dbReference type="ARBA" id="ARBA00008226"/>
    </source>
</evidence>